<protein>
    <submittedName>
        <fullName evidence="1">Uncharacterized protein</fullName>
    </submittedName>
</protein>
<accession>A0A0U4B795</accession>
<gene>
    <name evidence="1" type="primary">86</name>
    <name evidence="1" type="ORF">TANK_86</name>
</gene>
<evidence type="ECO:0000313" key="2">
    <source>
        <dbReference type="Proteomes" id="UP000224284"/>
    </source>
</evidence>
<reference evidence="1 2" key="1">
    <citation type="submission" date="2015-11" db="EMBL/GenBank/DDBJ databases">
        <authorList>
            <person name="Menninger J.E."/>
            <person name="Lamey M.E."/>
            <person name="Lindemann J.M."/>
            <person name="Martynyuk T."/>
            <person name="Mele F.E."/>
            <person name="Nabua C.T."/>
            <person name="Napoli C.K."/>
            <person name="Santiago L.M."/>
            <person name="Sweetman A.T."/>
            <person name="Weinstein J.L."/>
            <person name="Barrett N.A."/>
            <person name="Buerkert T.R."/>
            <person name="Cautela J.A."/>
            <person name="Egan M.S."/>
            <person name="Erb J.E."/>
            <person name="Garrigan K.E."/>
            <person name="Hagan D.J."/>
            <person name="Hartwell M.C."/>
            <person name="Hyduchak K.M."/>
            <person name="Jacob A.E."/>
            <person name="DeNigris D.M."/>
            <person name="London S.C."/>
            <person name="King-Smith C."/>
            <person name="Lee-Soety J.Y."/>
            <person name="Bradley K.W."/>
            <person name="Asai D.J."/>
            <person name="Bowman C.A."/>
            <person name="Russell D.A."/>
            <person name="Pope W.H."/>
            <person name="Jacobs-Sera D."/>
            <person name="Hendrix R.W."/>
            <person name="Hatfull G.F."/>
        </authorList>
    </citation>
    <scope>NUCLEOTIDE SEQUENCE [LARGE SCALE GENOMIC DNA]</scope>
</reference>
<dbReference type="EMBL" id="KU160669">
    <property type="protein sequence ID" value="ALY10621.1"/>
    <property type="molecule type" value="Genomic_DNA"/>
</dbReference>
<keyword evidence="2" id="KW-1185">Reference proteome</keyword>
<proteinExistence type="predicted"/>
<dbReference type="KEGG" id="vg:40080001"/>
<name>A0A0U4B795_9CAUD</name>
<dbReference type="GeneID" id="40080001"/>
<dbReference type="RefSeq" id="YP_009604111.1">
    <property type="nucleotide sequence ID" value="NC_041961.1"/>
</dbReference>
<evidence type="ECO:0000313" key="1">
    <source>
        <dbReference type="EMBL" id="ALY10621.1"/>
    </source>
</evidence>
<organism evidence="1 2">
    <name type="scientific">Arthrobacter phage Tank</name>
    <dbReference type="NCBI Taxonomy" id="1772319"/>
    <lineage>
        <taxon>Viruses</taxon>
        <taxon>Duplodnaviria</taxon>
        <taxon>Heunggongvirae</taxon>
        <taxon>Uroviricota</taxon>
        <taxon>Caudoviricetes</taxon>
        <taxon>Tankvirus</taxon>
        <taxon>Tankvirus tank</taxon>
    </lineage>
</organism>
<dbReference type="Proteomes" id="UP000224284">
    <property type="component" value="Segment"/>
</dbReference>
<sequence length="104" mass="12039">MSKRTMRKRSEERNPYRVIRHKQIRGRVYALVFTWGEGDPHINISFKGQPTPFDTVNVCDHANDYQARIKGRDAFIDEVSQYMGRVSRETLLAEAEQARIKGAA</sequence>